<comment type="caution">
    <text evidence="5">The sequence shown here is derived from an EMBL/GenBank/DDBJ whole genome shotgun (WGS) entry which is preliminary data.</text>
</comment>
<dbReference type="Pfam" id="PF00702">
    <property type="entry name" value="Hydrolase"/>
    <property type="match status" value="1"/>
</dbReference>
<protein>
    <recommendedName>
        <fullName evidence="4">phosphoglycolate phosphatase</fullName>
        <ecNumber evidence="4">3.1.3.18</ecNumber>
    </recommendedName>
</protein>
<evidence type="ECO:0000256" key="1">
    <source>
        <dbReference type="ARBA" id="ARBA00000830"/>
    </source>
</evidence>
<dbReference type="SFLD" id="SFLDG01129">
    <property type="entry name" value="C1.5:_HAD__Beta-PGM__Phosphata"/>
    <property type="match status" value="1"/>
</dbReference>
<dbReference type="InterPro" id="IPR023198">
    <property type="entry name" value="PGP-like_dom2"/>
</dbReference>
<comment type="similarity">
    <text evidence="3">Belongs to the HAD-like hydrolase superfamily. CbbY/CbbZ/Gph/YieH family.</text>
</comment>
<dbReference type="PRINTS" id="PR00413">
    <property type="entry name" value="HADHALOGNASE"/>
</dbReference>
<dbReference type="GO" id="GO:0008967">
    <property type="term" value="F:phosphoglycolate phosphatase activity"/>
    <property type="evidence" value="ECO:0007669"/>
    <property type="project" value="UniProtKB-EC"/>
</dbReference>
<evidence type="ECO:0000256" key="4">
    <source>
        <dbReference type="ARBA" id="ARBA00013078"/>
    </source>
</evidence>
<reference evidence="5 6" key="1">
    <citation type="journal article" date="2017" name="Int. J. Syst. Evol. Microbiol.">
        <title>Rhodosalinus sediminis gen. nov., sp. nov., isolated from marine saltern.</title>
        <authorList>
            <person name="Guo L.Y."/>
            <person name="Ling S.K."/>
            <person name="Li C.M."/>
            <person name="Chen G.J."/>
            <person name="Du Z.J."/>
        </authorList>
    </citation>
    <scope>NUCLEOTIDE SEQUENCE [LARGE SCALE GENOMIC DNA]</scope>
    <source>
        <strain evidence="5 6">WDN1C137</strain>
    </source>
</reference>
<dbReference type="NCBIfam" id="TIGR01549">
    <property type="entry name" value="HAD-SF-IA-v1"/>
    <property type="match status" value="1"/>
</dbReference>
<keyword evidence="5" id="KW-0378">Hydrolase</keyword>
<dbReference type="PANTHER" id="PTHR43434">
    <property type="entry name" value="PHOSPHOGLYCOLATE PHOSPHATASE"/>
    <property type="match status" value="1"/>
</dbReference>
<dbReference type="Gene3D" id="1.10.150.240">
    <property type="entry name" value="Putative phosphatase, domain 2"/>
    <property type="match status" value="1"/>
</dbReference>
<gene>
    <name evidence="5" type="ORF">DRV84_13350</name>
</gene>
<dbReference type="RefSeq" id="WP_115981555.1">
    <property type="nucleotide sequence ID" value="NZ_QOHR01000025.1"/>
</dbReference>
<evidence type="ECO:0000313" key="6">
    <source>
        <dbReference type="Proteomes" id="UP000257131"/>
    </source>
</evidence>
<dbReference type="AlphaFoldDB" id="A0A3D9BMY6"/>
<organism evidence="5 6">
    <name type="scientific">Rhodosalinus sediminis</name>
    <dbReference type="NCBI Taxonomy" id="1940533"/>
    <lineage>
        <taxon>Bacteria</taxon>
        <taxon>Pseudomonadati</taxon>
        <taxon>Pseudomonadota</taxon>
        <taxon>Alphaproteobacteria</taxon>
        <taxon>Rhodobacterales</taxon>
        <taxon>Paracoccaceae</taxon>
        <taxon>Rhodosalinus</taxon>
    </lineage>
</organism>
<dbReference type="Gene3D" id="3.40.50.1000">
    <property type="entry name" value="HAD superfamily/HAD-like"/>
    <property type="match status" value="1"/>
</dbReference>
<dbReference type="InterPro" id="IPR036412">
    <property type="entry name" value="HAD-like_sf"/>
</dbReference>
<evidence type="ECO:0000256" key="3">
    <source>
        <dbReference type="ARBA" id="ARBA00006171"/>
    </source>
</evidence>
<accession>A0A3D9BMY6</accession>
<dbReference type="InterPro" id="IPR050155">
    <property type="entry name" value="HAD-like_hydrolase_sf"/>
</dbReference>
<dbReference type="NCBIfam" id="TIGR01509">
    <property type="entry name" value="HAD-SF-IA-v3"/>
    <property type="match status" value="1"/>
</dbReference>
<dbReference type="OrthoDB" id="9797743at2"/>
<dbReference type="GO" id="GO:0006281">
    <property type="term" value="P:DNA repair"/>
    <property type="evidence" value="ECO:0007669"/>
    <property type="project" value="TreeGrafter"/>
</dbReference>
<comment type="pathway">
    <text evidence="2">Organic acid metabolism; glycolate biosynthesis; glycolate from 2-phosphoglycolate: step 1/1.</text>
</comment>
<dbReference type="InterPro" id="IPR023214">
    <property type="entry name" value="HAD_sf"/>
</dbReference>
<evidence type="ECO:0000256" key="2">
    <source>
        <dbReference type="ARBA" id="ARBA00004818"/>
    </source>
</evidence>
<dbReference type="SUPFAM" id="SSF56784">
    <property type="entry name" value="HAD-like"/>
    <property type="match status" value="1"/>
</dbReference>
<sequence>MTGVRARGVLFDKDGTLFGFEATWSAFAAETIAELAEGVPARAAALGEALGYDLGRRRFRRDSPVIAGSNRQVAELVAAALPDASADAIEPWLAARAAEAPLAPAVPLAPLMARLRGMGLRLGVMTNDAALSAEAHLLTAGIAEVFDFVAGADSGHGAKPDPGPLRAFAAATGLSPAEVVMVGDSLHDLAAGRAAGMQVVGVLTGPAEAADLAPHADAVLPDIGHLPDWLTGASAEEAREGR</sequence>
<dbReference type="Proteomes" id="UP000257131">
    <property type="component" value="Unassembled WGS sequence"/>
</dbReference>
<proteinExistence type="inferred from homology"/>
<comment type="catalytic activity">
    <reaction evidence="1">
        <text>2-phosphoglycolate + H2O = glycolate + phosphate</text>
        <dbReference type="Rhea" id="RHEA:14369"/>
        <dbReference type="ChEBI" id="CHEBI:15377"/>
        <dbReference type="ChEBI" id="CHEBI:29805"/>
        <dbReference type="ChEBI" id="CHEBI:43474"/>
        <dbReference type="ChEBI" id="CHEBI:58033"/>
        <dbReference type="EC" id="3.1.3.18"/>
    </reaction>
</comment>
<dbReference type="InterPro" id="IPR006439">
    <property type="entry name" value="HAD-SF_hydro_IA"/>
</dbReference>
<evidence type="ECO:0000313" key="5">
    <source>
        <dbReference type="EMBL" id="REC54782.1"/>
    </source>
</evidence>
<name>A0A3D9BMY6_9RHOB</name>
<dbReference type="PANTHER" id="PTHR43434:SF1">
    <property type="entry name" value="PHOSPHOGLYCOLATE PHOSPHATASE"/>
    <property type="match status" value="1"/>
</dbReference>
<dbReference type="EMBL" id="QOHR01000025">
    <property type="protein sequence ID" value="REC54782.1"/>
    <property type="molecule type" value="Genomic_DNA"/>
</dbReference>
<dbReference type="EC" id="3.1.3.18" evidence="4"/>
<dbReference type="SFLD" id="SFLDS00003">
    <property type="entry name" value="Haloacid_Dehalogenase"/>
    <property type="match status" value="1"/>
</dbReference>
<keyword evidence="6" id="KW-1185">Reference proteome</keyword>